<proteinExistence type="predicted"/>
<sequence>MISSQLVTLLPPRFATVPSLRHENLRLSTDELSSLLLLQVKPGETKDLIIGVRCNKTLQTRSQRKRFGRTPPSRRPVSLHSKFQFVHLHTGYTPNKRVDGTSAALEYNRDWQLPKFDCEKYGGDKSDMIWVGRASPLPSECKCNMAVPSGVEGIVTYCDDRLARIWIEAVKREKQISFAYRSRHYSLGDWLLVSLTTDEVHKITPVLETRVLEIGVVQVRTQVIFGHCDEKIGHGTIIQSKYFKRVAVFTPFTGIILGRIYKVYVERIPQNQQWNEEVSGTYWFVSSNQIPELLPISKYPRNDIQLTVSLIGVVVSKAKRYTFVWTPTLGEGICENHDSLVIGRWIRFTINPYYRNFNHVNINFRVNNWTMADPVLDSISLKNSLMLISSVFVPYQPRNKLVADWVGPITDWDLVLRKVVHSFGVGQTYRIILKRVKKSPEEPITIWNVHKVLDHVNISRKTGIVCFVDIKKSSALAYAKGASLADGRMLQVDLKVFESVPALGDWFNFEINESSQIWKVVETEVILTDKISTKGHRIMLSVVLGAVADDANRLPNIVLDVSKKYTVWCTATQVAAPGDPCWRITNFCSLPVDFTKVAKLNTNAGRLNGTSCIAYIGIVVNECRTACFVWTPSLNEIICYCKDGLFIGDWIRFWIRKKQRSDPCDKLFLVSDWQKIDSLYRTRQEKNTAVVTVELAVSKHHSSRHPPSLPFFGKILDKKGCFGARINGIRGQVIEMDMKYIRTEKSLPSWGIVFVSVKDAQTAVKSIQHPINFLRADSSDFGEYPSHHFDRVNYEKNSVASSNEENKAHGDCDSAGDLQKVFI</sequence>
<evidence type="ECO:0000313" key="1">
    <source>
        <dbReference type="Proteomes" id="UP000887581"/>
    </source>
</evidence>
<protein>
    <submittedName>
        <fullName evidence="2">Uncharacterized protein</fullName>
    </submittedName>
</protein>
<dbReference type="Proteomes" id="UP000887581">
    <property type="component" value="Unplaced"/>
</dbReference>
<organism evidence="1 2">
    <name type="scientific">Setaria digitata</name>
    <dbReference type="NCBI Taxonomy" id="48799"/>
    <lineage>
        <taxon>Eukaryota</taxon>
        <taxon>Metazoa</taxon>
        <taxon>Ecdysozoa</taxon>
        <taxon>Nematoda</taxon>
        <taxon>Chromadorea</taxon>
        <taxon>Rhabditida</taxon>
        <taxon>Spirurina</taxon>
        <taxon>Spiruromorpha</taxon>
        <taxon>Filarioidea</taxon>
        <taxon>Setariidae</taxon>
        <taxon>Setaria</taxon>
    </lineage>
</organism>
<reference evidence="2" key="1">
    <citation type="submission" date="2022-11" db="UniProtKB">
        <authorList>
            <consortium name="WormBaseParasite"/>
        </authorList>
    </citation>
    <scope>IDENTIFICATION</scope>
</reference>
<dbReference type="AlphaFoldDB" id="A0A915PMP3"/>
<accession>A0A915PMP3</accession>
<keyword evidence="1" id="KW-1185">Reference proteome</keyword>
<name>A0A915PMP3_9BILA</name>
<evidence type="ECO:0000313" key="2">
    <source>
        <dbReference type="WBParaSite" id="sdigi.contig27.g2107.t1"/>
    </source>
</evidence>
<dbReference type="WBParaSite" id="sdigi.contig27.g2107.t1">
    <property type="protein sequence ID" value="sdigi.contig27.g2107.t1"/>
    <property type="gene ID" value="sdigi.contig27.g2107"/>
</dbReference>